<name>Q3APK4_CHLCH</name>
<reference evidence="1" key="1">
    <citation type="submission" date="2005-08" db="EMBL/GenBank/DDBJ databases">
        <title>Complete sequence of Chlorobium chlorochromatii CaD3.</title>
        <authorList>
            <person name="Copeland A."/>
            <person name="Lucas S."/>
            <person name="Lapidus A."/>
            <person name="Barry K."/>
            <person name="Detter J.C."/>
            <person name="Glavina T."/>
            <person name="Hammon N."/>
            <person name="Israni S."/>
            <person name="Pitluck S."/>
            <person name="Bryant D."/>
            <person name="Schmutz J."/>
            <person name="Larimer F."/>
            <person name="Land M."/>
            <person name="Kyrpides N."/>
            <person name="Ivanova N."/>
            <person name="Richardson P."/>
        </authorList>
    </citation>
    <scope>NUCLEOTIDE SEQUENCE [LARGE SCALE GENOMIC DNA]</scope>
    <source>
        <strain evidence="1">CaD3</strain>
    </source>
</reference>
<evidence type="ECO:0008006" key="2">
    <source>
        <dbReference type="Google" id="ProtNLM"/>
    </source>
</evidence>
<sequence>MGEAYLQEIYINKLSEGLSRLIACELFLDRYYSSDSIFEAEAAILQIRKAMECVAYAAVAPNKSKYAEFRSQADKAIDFTKDFHAGTILKMLSKINPDFYPKPVSAPLNVSLGKWHFDRRNDKSLSQKQFESFYDRLGKLLHADNPWGNEKGLRNLLADIPSTIESIRLLLSLHFTVIRTSEFNGVWIVESPNNGQQPRVIVGQAIGEFAVEE</sequence>
<protein>
    <recommendedName>
        <fullName evidence="2">HEPN AbiU2-like domain-containing protein</fullName>
    </recommendedName>
</protein>
<proteinExistence type="predicted"/>
<dbReference type="STRING" id="340177.Cag_1820"/>
<dbReference type="eggNOG" id="ENOG50337JM">
    <property type="taxonomic scope" value="Bacteria"/>
</dbReference>
<dbReference type="EMBL" id="CP000108">
    <property type="protein sequence ID" value="ABB29071.1"/>
    <property type="molecule type" value="Genomic_DNA"/>
</dbReference>
<dbReference type="OrthoDB" id="3078178at2"/>
<evidence type="ECO:0000313" key="1">
    <source>
        <dbReference type="EMBL" id="ABB29071.1"/>
    </source>
</evidence>
<dbReference type="HOGENOM" id="CLU_113603_1_0_10"/>
<accession>Q3APK4</accession>
<dbReference type="AlphaFoldDB" id="Q3APK4"/>
<gene>
    <name evidence="1" type="ordered locus">Cag_1820</name>
</gene>
<organism evidence="1">
    <name type="scientific">Chlorobium chlorochromatii (strain CaD3)</name>
    <dbReference type="NCBI Taxonomy" id="340177"/>
    <lineage>
        <taxon>Bacteria</taxon>
        <taxon>Pseudomonadati</taxon>
        <taxon>Chlorobiota</taxon>
        <taxon>Chlorobiia</taxon>
        <taxon>Chlorobiales</taxon>
        <taxon>Chlorobiaceae</taxon>
        <taxon>Chlorobium/Pelodictyon group</taxon>
        <taxon>Chlorobium</taxon>
    </lineage>
</organism>
<dbReference type="KEGG" id="cch:Cag_1820"/>